<dbReference type="RefSeq" id="WP_086471091.1">
    <property type="nucleotide sequence ID" value="NZ_FXWK01000002.1"/>
</dbReference>
<feature type="transmembrane region" description="Helical" evidence="5">
    <location>
        <begin position="12"/>
        <end position="38"/>
    </location>
</feature>
<dbReference type="GO" id="GO:0005886">
    <property type="term" value="C:plasma membrane"/>
    <property type="evidence" value="ECO:0007669"/>
    <property type="project" value="UniProtKB-SubCell"/>
</dbReference>
<feature type="transmembrane region" description="Helical" evidence="5">
    <location>
        <begin position="215"/>
        <end position="237"/>
    </location>
</feature>
<evidence type="ECO:0000313" key="7">
    <source>
        <dbReference type="Proteomes" id="UP000194474"/>
    </source>
</evidence>
<protein>
    <recommendedName>
        <fullName evidence="5">Probable membrane transporter protein</fullName>
    </recommendedName>
</protein>
<evidence type="ECO:0000313" key="6">
    <source>
        <dbReference type="EMBL" id="SMQ85423.1"/>
    </source>
</evidence>
<organism evidence="6 7">
    <name type="scientific">Devosia lucknowensis</name>
    <dbReference type="NCBI Taxonomy" id="1096929"/>
    <lineage>
        <taxon>Bacteria</taxon>
        <taxon>Pseudomonadati</taxon>
        <taxon>Pseudomonadota</taxon>
        <taxon>Alphaproteobacteria</taxon>
        <taxon>Hyphomicrobiales</taxon>
        <taxon>Devosiaceae</taxon>
        <taxon>Devosia</taxon>
    </lineage>
</organism>
<feature type="transmembrane region" description="Helical" evidence="5">
    <location>
        <begin position="244"/>
        <end position="263"/>
    </location>
</feature>
<sequence length="310" mass="32493">MPIYLPIAELSVDLFFLLGIGAAIGFISGLFGVGGGFLLTPMLLFAGVPAPVAVASVTAQVVASSTSGALSYFRRGAMDTKMGGYLVLGGVFGSALGVWIFGILSALGQLDLFLSLGYLVLLGSVGALMFVEAARTLFKRQNEKTVVRRRLPGQAPWVQRLPLRTRFRKSQLYISVIPVVLIGFSIGIIGALLGIGGGFVLVPALVYILRVPGKVVVGTSLLHLLAVMAMTCFLHAIQTQSVDTLLAFCLMVGSVAGAQFGASAGQHLPGERLRILLAMLILAIAFRFGLGLLIAPADPFTLTQLGFGEG</sequence>
<dbReference type="Proteomes" id="UP000194474">
    <property type="component" value="Unassembled WGS sequence"/>
</dbReference>
<accession>A0A1Y6G7W6</accession>
<comment type="subcellular location">
    <subcellularLocation>
        <location evidence="5">Cell membrane</location>
        <topology evidence="5">Multi-pass membrane protein</topology>
    </subcellularLocation>
    <subcellularLocation>
        <location evidence="1">Membrane</location>
        <topology evidence="1">Multi-pass membrane protein</topology>
    </subcellularLocation>
</comment>
<dbReference type="InterPro" id="IPR002781">
    <property type="entry name" value="TM_pro_TauE-like"/>
</dbReference>
<keyword evidence="4 5" id="KW-0472">Membrane</keyword>
<keyword evidence="7" id="KW-1185">Reference proteome</keyword>
<dbReference type="AlphaFoldDB" id="A0A1Y6G7W6"/>
<evidence type="ECO:0000256" key="3">
    <source>
        <dbReference type="ARBA" id="ARBA00022989"/>
    </source>
</evidence>
<dbReference type="EMBL" id="FXWK01000002">
    <property type="protein sequence ID" value="SMQ85423.1"/>
    <property type="molecule type" value="Genomic_DNA"/>
</dbReference>
<evidence type="ECO:0000256" key="4">
    <source>
        <dbReference type="ARBA" id="ARBA00023136"/>
    </source>
</evidence>
<keyword evidence="3 5" id="KW-1133">Transmembrane helix</keyword>
<dbReference type="PANTHER" id="PTHR43701:SF12">
    <property type="entry name" value="MEMBRANE TRANSPORTER PROTEIN YTNM-RELATED"/>
    <property type="match status" value="1"/>
</dbReference>
<feature type="transmembrane region" description="Helical" evidence="5">
    <location>
        <begin position="112"/>
        <end position="131"/>
    </location>
</feature>
<dbReference type="PANTHER" id="PTHR43701">
    <property type="entry name" value="MEMBRANE TRANSPORTER PROTEIN MJ0441-RELATED"/>
    <property type="match status" value="1"/>
</dbReference>
<evidence type="ECO:0000256" key="5">
    <source>
        <dbReference type="RuleBase" id="RU363041"/>
    </source>
</evidence>
<feature type="transmembrane region" description="Helical" evidence="5">
    <location>
        <begin position="85"/>
        <end position="106"/>
    </location>
</feature>
<dbReference type="OrthoDB" id="9779078at2"/>
<feature type="transmembrane region" description="Helical" evidence="5">
    <location>
        <begin position="50"/>
        <end position="73"/>
    </location>
</feature>
<evidence type="ECO:0000256" key="1">
    <source>
        <dbReference type="ARBA" id="ARBA00004141"/>
    </source>
</evidence>
<feature type="transmembrane region" description="Helical" evidence="5">
    <location>
        <begin position="176"/>
        <end position="209"/>
    </location>
</feature>
<comment type="similarity">
    <text evidence="5">Belongs to the 4-toluene sulfonate uptake permease (TSUP) (TC 2.A.102) family.</text>
</comment>
<reference evidence="7" key="1">
    <citation type="submission" date="2017-04" db="EMBL/GenBank/DDBJ databases">
        <authorList>
            <person name="Varghese N."/>
            <person name="Submissions S."/>
        </authorList>
    </citation>
    <scope>NUCLEOTIDE SEQUENCE [LARGE SCALE GENOMIC DNA]</scope>
</reference>
<feature type="transmembrane region" description="Helical" evidence="5">
    <location>
        <begin position="275"/>
        <end position="295"/>
    </location>
</feature>
<name>A0A1Y6G7W6_9HYPH</name>
<evidence type="ECO:0000256" key="2">
    <source>
        <dbReference type="ARBA" id="ARBA00022692"/>
    </source>
</evidence>
<gene>
    <name evidence="6" type="ORF">SAMN06295905_2700</name>
</gene>
<keyword evidence="5" id="KW-1003">Cell membrane</keyword>
<proteinExistence type="inferred from homology"/>
<dbReference type="Pfam" id="PF01925">
    <property type="entry name" value="TauE"/>
    <property type="match status" value="1"/>
</dbReference>
<keyword evidence="2 5" id="KW-0812">Transmembrane</keyword>
<dbReference type="InterPro" id="IPR051598">
    <property type="entry name" value="TSUP/Inactive_protease-like"/>
</dbReference>